<dbReference type="EMBL" id="JARBJD010000164">
    <property type="protein sequence ID" value="KAK2949023.1"/>
    <property type="molecule type" value="Genomic_DNA"/>
</dbReference>
<evidence type="ECO:0000256" key="6">
    <source>
        <dbReference type="SAM" id="MobiDB-lite"/>
    </source>
</evidence>
<dbReference type="PANTHER" id="PTHR22807:SF4">
    <property type="entry name" value="28S RRNA (CYTOSINE-C(5))-METHYLTRANSFERASE"/>
    <property type="match status" value="1"/>
</dbReference>
<sequence length="603" mass="67014">MSSLVYHAATRVLQNFLDEKGSLKHLVYNTTPEAVADRRKYIFKIVFSTVKWKPVLEAIFEEVRDSLGTERTKEGTAADKLKQIVSREKVEAGAFIYTFELLLSSDKRGRRALEKQISKHGEVGRVIFDDSVRGRLEDAVERVRVKKGVESVEELISKEIAEIDASRNSVPVYMRVNGLVTSTGEFEKTLVESKEFRLVREEGEGGAGAGGGEADMDEECGHLRDSLHVVLRSDVRVRPGLFARDRDVGGLYVFAPGVLGMGGVVGFGSAMVGEMRVVVQDKASCFPARVLLPPLGGKAVDFCAAPGNKTLQLVEMVGEAGSVVAFERDGRRAGLLRKRLLEGGCFVEGVEGKGKKEGGRENGRKGGRVRVCERDVLGVEWCDPVVREVEWGLLDPSCSGSGMRRTVETVLRGGGEREGGEAGQAEAERVSRLAGLQLRLLRHVAEFPSLRVLVYSTCSVHEKENEEVVGAFLRSREAQAEGWVLRKAGESEGLKRKCEWNGRVGLKEGVGLTEEQAESVIRFSSEEHTNGFFVAKFERVGWEERRRERLREAESEWKRMESEKEEKREEGGRVGKERRREVGGRTEKGKSYGGHQPFSRKRR</sequence>
<comment type="caution">
    <text evidence="8">The sequence shown here is derived from an EMBL/GenBank/DDBJ whole genome shotgun (WGS) entry which is preliminary data.</text>
</comment>
<evidence type="ECO:0000256" key="3">
    <source>
        <dbReference type="ARBA" id="ARBA00022691"/>
    </source>
</evidence>
<dbReference type="Pfam" id="PF01189">
    <property type="entry name" value="Methyltr_RsmB-F"/>
    <property type="match status" value="1"/>
</dbReference>
<comment type="similarity">
    <text evidence="5">Belongs to the class I-like SAM-binding methyltransferase superfamily. RsmB/NOP family.</text>
</comment>
<feature type="compositionally biased region" description="Basic and acidic residues" evidence="6">
    <location>
        <begin position="552"/>
        <end position="590"/>
    </location>
</feature>
<reference evidence="8 9" key="1">
    <citation type="journal article" date="2022" name="bioRxiv">
        <title>Genomics of Preaxostyla Flagellates Illuminates Evolutionary Transitions and the Path Towards Mitochondrial Loss.</title>
        <authorList>
            <person name="Novak L.V.F."/>
            <person name="Treitli S.C."/>
            <person name="Pyrih J."/>
            <person name="Halakuc P."/>
            <person name="Pipaliya S.V."/>
            <person name="Vacek V."/>
            <person name="Brzon O."/>
            <person name="Soukal P."/>
            <person name="Eme L."/>
            <person name="Dacks J.B."/>
            <person name="Karnkowska A."/>
            <person name="Elias M."/>
            <person name="Hampl V."/>
        </authorList>
    </citation>
    <scope>NUCLEOTIDE SEQUENCE [LARGE SCALE GENOMIC DNA]</scope>
    <source>
        <strain evidence="8">NAU3</strain>
        <tissue evidence="8">Gut</tissue>
    </source>
</reference>
<keyword evidence="1 5" id="KW-0489">Methyltransferase</keyword>
<evidence type="ECO:0000259" key="7">
    <source>
        <dbReference type="PROSITE" id="PS51686"/>
    </source>
</evidence>
<gene>
    <name evidence="8" type="ORF">BLNAU_16023</name>
</gene>
<dbReference type="InterPro" id="IPR029063">
    <property type="entry name" value="SAM-dependent_MTases_sf"/>
</dbReference>
<feature type="binding site" evidence="5">
    <location>
        <position position="327"/>
    </location>
    <ligand>
        <name>S-adenosyl-L-methionine</name>
        <dbReference type="ChEBI" id="CHEBI:59789"/>
    </ligand>
</feature>
<protein>
    <submittedName>
        <fullName evidence="8">S-adenosyl-L-methionine-dependent methyltransferase</fullName>
    </submittedName>
</protein>
<evidence type="ECO:0000313" key="8">
    <source>
        <dbReference type="EMBL" id="KAK2949023.1"/>
    </source>
</evidence>
<keyword evidence="3 5" id="KW-0949">S-adenosyl-L-methionine</keyword>
<dbReference type="InterPro" id="IPR001678">
    <property type="entry name" value="MeTrfase_RsmB-F_NOP2_dom"/>
</dbReference>
<dbReference type="PROSITE" id="PS51686">
    <property type="entry name" value="SAM_MT_RSMB_NOP"/>
    <property type="match status" value="1"/>
</dbReference>
<keyword evidence="4 5" id="KW-0694">RNA-binding</keyword>
<evidence type="ECO:0000256" key="4">
    <source>
        <dbReference type="ARBA" id="ARBA00022884"/>
    </source>
</evidence>
<dbReference type="GO" id="GO:0032259">
    <property type="term" value="P:methylation"/>
    <property type="evidence" value="ECO:0007669"/>
    <property type="project" value="UniProtKB-KW"/>
</dbReference>
<keyword evidence="2 5" id="KW-0808">Transferase</keyword>
<organism evidence="8 9">
    <name type="scientific">Blattamonas nauphoetae</name>
    <dbReference type="NCBI Taxonomy" id="2049346"/>
    <lineage>
        <taxon>Eukaryota</taxon>
        <taxon>Metamonada</taxon>
        <taxon>Preaxostyla</taxon>
        <taxon>Oxymonadida</taxon>
        <taxon>Blattamonas</taxon>
    </lineage>
</organism>
<feature type="active site" description="Nucleophile" evidence="5">
    <location>
        <position position="458"/>
    </location>
</feature>
<dbReference type="SUPFAM" id="SSF53335">
    <property type="entry name" value="S-adenosyl-L-methionine-dependent methyltransferases"/>
    <property type="match status" value="1"/>
</dbReference>
<feature type="region of interest" description="Disordered" evidence="6">
    <location>
        <begin position="552"/>
        <end position="603"/>
    </location>
</feature>
<name>A0ABQ9XCN4_9EUKA</name>
<evidence type="ECO:0000313" key="9">
    <source>
        <dbReference type="Proteomes" id="UP001281761"/>
    </source>
</evidence>
<dbReference type="GO" id="GO:0008168">
    <property type="term" value="F:methyltransferase activity"/>
    <property type="evidence" value="ECO:0007669"/>
    <property type="project" value="UniProtKB-KW"/>
</dbReference>
<dbReference type="PANTHER" id="PTHR22807">
    <property type="entry name" value="NOP2 YEAST -RELATED NOL1/NOP2/FMU SUN DOMAIN-CONTAINING"/>
    <property type="match status" value="1"/>
</dbReference>
<feature type="binding site" evidence="5">
    <location>
        <position position="395"/>
    </location>
    <ligand>
        <name>S-adenosyl-L-methionine</name>
        <dbReference type="ChEBI" id="CHEBI:59789"/>
    </ligand>
</feature>
<dbReference type="Gene3D" id="3.40.50.150">
    <property type="entry name" value="Vaccinia Virus protein VP39"/>
    <property type="match status" value="1"/>
</dbReference>
<feature type="binding site" evidence="5">
    <location>
        <position position="375"/>
    </location>
    <ligand>
        <name>S-adenosyl-L-methionine</name>
        <dbReference type="ChEBI" id="CHEBI:59789"/>
    </ligand>
</feature>
<dbReference type="Proteomes" id="UP001281761">
    <property type="component" value="Unassembled WGS sequence"/>
</dbReference>
<evidence type="ECO:0000256" key="1">
    <source>
        <dbReference type="ARBA" id="ARBA00022603"/>
    </source>
</evidence>
<evidence type="ECO:0000256" key="5">
    <source>
        <dbReference type="PROSITE-ProRule" id="PRU01023"/>
    </source>
</evidence>
<dbReference type="InterPro" id="IPR023267">
    <property type="entry name" value="RCMT"/>
</dbReference>
<keyword evidence="9" id="KW-1185">Reference proteome</keyword>
<proteinExistence type="inferred from homology"/>
<dbReference type="InterPro" id="IPR049560">
    <property type="entry name" value="MeTrfase_RsmB-F_NOP2_cat"/>
</dbReference>
<dbReference type="PRINTS" id="PR02008">
    <property type="entry name" value="RCMTFAMILY"/>
</dbReference>
<accession>A0ABQ9XCN4</accession>
<feature type="domain" description="SAM-dependent MTase RsmB/NOP-type" evidence="7">
    <location>
        <begin position="162"/>
        <end position="540"/>
    </location>
</feature>
<evidence type="ECO:0000256" key="2">
    <source>
        <dbReference type="ARBA" id="ARBA00022679"/>
    </source>
</evidence>
<feature type="binding site" evidence="5">
    <location>
        <begin position="303"/>
        <end position="309"/>
    </location>
    <ligand>
        <name>S-adenosyl-L-methionine</name>
        <dbReference type="ChEBI" id="CHEBI:59789"/>
    </ligand>
</feature>